<evidence type="ECO:0000313" key="3">
    <source>
        <dbReference type="Proteomes" id="UP000242815"/>
    </source>
</evidence>
<name>A0A1I6BTW7_9GAMM</name>
<dbReference type="PANTHER" id="PTHR42655:SF1">
    <property type="entry name" value="GLYCOGEN PHOSPHORYLASE"/>
    <property type="match status" value="1"/>
</dbReference>
<sequence length="548" mass="61991">MDSPRPLPWEPDPRYRKAVAYFSMEYAIDQALKIYAGGLGFLAGSHMRSAHDLQQNLIGIGILWKYGYYDQVRQDDQCMRVQFIRKYYPFLQPTDLRAQVSVNGHPVHIRVLRLAPETFGTAPVYLLTTDIPENDYLARTITHRLYDTEPATRVAQSIVLGIGGAQVVEQLGGAAIHHLNEAHALPLAFHLLARLGDVAEVRRRVVFTTHTPEKAGNEESDPQFLHSMGYFAGLPLETVRQATGTDGALFSHTLAALRLAARANGVSRLHAQVARDMWSDNAGTCPIIGITNAQNARFWQDPQLRQALDTDDDAALVARKQAMKRALFEEVADQTGKLFDPQTLTLVWARRFAAYKRADLLLHDLYRFNRLLEQQDRPVQIIWAGKPFPFDQTAVDMFDQLVHLTWRHPRIAVLTGYEIRLSRLLKQGADIWLNTPQRLREASGTSGMTAAMNGAVNLTICDGWVPEFAVDGHNCLLIPPADPTGDVEAQRAEDALQLMELLENRALPMYYDQPGRWLQLMKQGMRDVQPRFDSDRLAHQYYELMYNP</sequence>
<dbReference type="GO" id="GO:0030170">
    <property type="term" value="F:pyridoxal phosphate binding"/>
    <property type="evidence" value="ECO:0007669"/>
    <property type="project" value="InterPro"/>
</dbReference>
<dbReference type="Proteomes" id="UP000242815">
    <property type="component" value="Unassembled WGS sequence"/>
</dbReference>
<comment type="similarity">
    <text evidence="1">Belongs to the glycogen phosphorylase family.</text>
</comment>
<dbReference type="Gene3D" id="3.40.50.2000">
    <property type="entry name" value="Glycogen Phosphorylase B"/>
    <property type="match status" value="2"/>
</dbReference>
<reference evidence="2 3" key="1">
    <citation type="submission" date="2016-10" db="EMBL/GenBank/DDBJ databases">
        <authorList>
            <person name="de Groot N.N."/>
        </authorList>
    </citation>
    <scope>NUCLEOTIDE SEQUENCE [LARGE SCALE GENOMIC DNA]</scope>
    <source>
        <strain evidence="2 3">JCM 18415</strain>
    </source>
</reference>
<dbReference type="EMBL" id="FOYD01000006">
    <property type="protein sequence ID" value="SFQ84375.1"/>
    <property type="molecule type" value="Genomic_DNA"/>
</dbReference>
<dbReference type="InterPro" id="IPR052182">
    <property type="entry name" value="Glycogen/Maltodextrin_Phosph"/>
</dbReference>
<dbReference type="AlphaFoldDB" id="A0A1I6BTW7"/>
<dbReference type="GO" id="GO:0008184">
    <property type="term" value="F:glycogen phosphorylase activity"/>
    <property type="evidence" value="ECO:0007669"/>
    <property type="project" value="InterPro"/>
</dbReference>
<dbReference type="OrthoDB" id="7229284at2"/>
<dbReference type="SUPFAM" id="SSF53756">
    <property type="entry name" value="UDP-Glycosyltransferase/glycogen phosphorylase"/>
    <property type="match status" value="1"/>
</dbReference>
<dbReference type="NCBIfam" id="TIGR02094">
    <property type="entry name" value="more_P_ylases"/>
    <property type="match status" value="2"/>
</dbReference>
<dbReference type="RefSeq" id="WP_090539163.1">
    <property type="nucleotide sequence ID" value="NZ_FOYD01000006.1"/>
</dbReference>
<evidence type="ECO:0000313" key="2">
    <source>
        <dbReference type="EMBL" id="SFQ84375.1"/>
    </source>
</evidence>
<evidence type="ECO:0000256" key="1">
    <source>
        <dbReference type="ARBA" id="ARBA00006047"/>
    </source>
</evidence>
<dbReference type="InterPro" id="IPR000811">
    <property type="entry name" value="Glyco_trans_35"/>
</dbReference>
<dbReference type="PANTHER" id="PTHR42655">
    <property type="entry name" value="GLYCOGEN PHOSPHORYLASE"/>
    <property type="match status" value="1"/>
</dbReference>
<gene>
    <name evidence="2" type="ORF">SAMN05216578_106113</name>
</gene>
<proteinExistence type="inferred from homology"/>
<dbReference type="GO" id="GO:0005975">
    <property type="term" value="P:carbohydrate metabolic process"/>
    <property type="evidence" value="ECO:0007669"/>
    <property type="project" value="InterPro"/>
</dbReference>
<protein>
    <submittedName>
        <fullName evidence="2">Starch phosphorylase</fullName>
    </submittedName>
</protein>
<dbReference type="InterPro" id="IPR011834">
    <property type="entry name" value="Agluc_phsphrylas"/>
</dbReference>
<dbReference type="STRING" id="1002526.SAMN05216578_106113"/>
<dbReference type="Pfam" id="PF00343">
    <property type="entry name" value="Phosphorylase"/>
    <property type="match status" value="1"/>
</dbReference>
<accession>A0A1I6BTW7</accession>
<organism evidence="2 3">
    <name type="scientific">Halopseudomonas formosensis</name>
    <dbReference type="NCBI Taxonomy" id="1002526"/>
    <lineage>
        <taxon>Bacteria</taxon>
        <taxon>Pseudomonadati</taxon>
        <taxon>Pseudomonadota</taxon>
        <taxon>Gammaproteobacteria</taxon>
        <taxon>Pseudomonadales</taxon>
        <taxon>Pseudomonadaceae</taxon>
        <taxon>Halopseudomonas</taxon>
    </lineage>
</organism>